<dbReference type="InterPro" id="IPR000551">
    <property type="entry name" value="MerR-type_HTH_dom"/>
</dbReference>
<evidence type="ECO:0000313" key="4">
    <source>
        <dbReference type="Proteomes" id="UP000734823"/>
    </source>
</evidence>
<dbReference type="Pfam" id="PF13411">
    <property type="entry name" value="MerR_1"/>
    <property type="match status" value="1"/>
</dbReference>
<dbReference type="SUPFAM" id="SSF46955">
    <property type="entry name" value="Putative DNA-binding domain"/>
    <property type="match status" value="1"/>
</dbReference>
<dbReference type="PROSITE" id="PS00552">
    <property type="entry name" value="HTH_MERR_1"/>
    <property type="match status" value="1"/>
</dbReference>
<dbReference type="RefSeq" id="WP_187221737.1">
    <property type="nucleotide sequence ID" value="NZ_JABVED010000010.1"/>
</dbReference>
<keyword evidence="4" id="KW-1185">Reference proteome</keyword>
<dbReference type="EMBL" id="JABVED010000010">
    <property type="protein sequence ID" value="MBC6449192.1"/>
    <property type="molecule type" value="Genomic_DNA"/>
</dbReference>
<dbReference type="PROSITE" id="PS50937">
    <property type="entry name" value="HTH_MERR_2"/>
    <property type="match status" value="1"/>
</dbReference>
<evidence type="ECO:0000313" key="3">
    <source>
        <dbReference type="EMBL" id="MBC6449192.1"/>
    </source>
</evidence>
<dbReference type="PANTHER" id="PTHR30204">
    <property type="entry name" value="REDOX-CYCLING DRUG-SENSING TRANSCRIPTIONAL ACTIVATOR SOXR"/>
    <property type="match status" value="1"/>
</dbReference>
<dbReference type="Gene3D" id="1.10.1660.10">
    <property type="match status" value="1"/>
</dbReference>
<protein>
    <submittedName>
        <fullName evidence="3">MerR family transcriptional regulator</fullName>
    </submittedName>
</protein>
<keyword evidence="1" id="KW-0238">DNA-binding</keyword>
<dbReference type="SMART" id="SM00422">
    <property type="entry name" value="HTH_MERR"/>
    <property type="match status" value="1"/>
</dbReference>
<proteinExistence type="predicted"/>
<organism evidence="3 4">
    <name type="scientific">Actinokineospora xionganensis</name>
    <dbReference type="NCBI Taxonomy" id="2684470"/>
    <lineage>
        <taxon>Bacteria</taxon>
        <taxon>Bacillati</taxon>
        <taxon>Actinomycetota</taxon>
        <taxon>Actinomycetes</taxon>
        <taxon>Pseudonocardiales</taxon>
        <taxon>Pseudonocardiaceae</taxon>
        <taxon>Actinokineospora</taxon>
    </lineage>
</organism>
<dbReference type="Pfam" id="PF07739">
    <property type="entry name" value="TipAS"/>
    <property type="match status" value="1"/>
</dbReference>
<dbReference type="InterPro" id="IPR012925">
    <property type="entry name" value="TipAS_dom"/>
</dbReference>
<reference evidence="3 4" key="1">
    <citation type="submission" date="2020-06" db="EMBL/GenBank/DDBJ databases">
        <title>Actinokineospora xiongansis sp. nov., isolated from soil of Baiyangdian.</title>
        <authorList>
            <person name="Zhang X."/>
        </authorList>
    </citation>
    <scope>NUCLEOTIDE SEQUENCE [LARGE SCALE GENOMIC DNA]</scope>
    <source>
        <strain evidence="3 4">HBU206404</strain>
    </source>
</reference>
<evidence type="ECO:0000256" key="1">
    <source>
        <dbReference type="ARBA" id="ARBA00023125"/>
    </source>
</evidence>
<dbReference type="PANTHER" id="PTHR30204:SF90">
    <property type="entry name" value="HTH-TYPE TRANSCRIPTIONAL ACTIVATOR MTA"/>
    <property type="match status" value="1"/>
</dbReference>
<evidence type="ECO:0000259" key="2">
    <source>
        <dbReference type="PROSITE" id="PS50937"/>
    </source>
</evidence>
<feature type="domain" description="HTH merR-type" evidence="2">
    <location>
        <begin position="5"/>
        <end position="74"/>
    </location>
</feature>
<accession>A0ABR7L929</accession>
<dbReference type="InterPro" id="IPR009061">
    <property type="entry name" value="DNA-bd_dom_put_sf"/>
</dbReference>
<dbReference type="Proteomes" id="UP000734823">
    <property type="component" value="Unassembled WGS sequence"/>
</dbReference>
<gene>
    <name evidence="3" type="ORF">GPZ80_18660</name>
</gene>
<dbReference type="InterPro" id="IPR047057">
    <property type="entry name" value="MerR_fam"/>
</dbReference>
<sequence>MSEKRWGVGELAAATGLTVRTLHHYDEIGLVSPSERTHAGHRRYTEADIRRLYRVRALRSIGLSLYTIAATLAEGDREALRSVLVDQLAHLDAQARRMNDLRAQVQHLLERMNTVADPGEVLTILETMQMIESYYTPEQLEYLAKRREELGEDAIKEVEQAWPQLISAMKEHQAAGTPVDDPDVQALTARWFELVEAFTGGDSGVHESLGKVWEEQGDKLNQQFDTGLSPELMAYVGRANEVRTQAGG</sequence>
<comment type="caution">
    <text evidence="3">The sequence shown here is derived from an EMBL/GenBank/DDBJ whole genome shotgun (WGS) entry which is preliminary data.</text>
</comment>
<dbReference type="PRINTS" id="PR00040">
    <property type="entry name" value="HTHMERR"/>
</dbReference>
<name>A0ABR7L929_9PSEU</name>